<feature type="signal peptide" evidence="3">
    <location>
        <begin position="1"/>
        <end position="25"/>
    </location>
</feature>
<dbReference type="PANTHER" id="PTHR31614:SF20">
    <property type="entry name" value="POLLEN PROTEIN OLE E I-LIKE PROTEIN"/>
    <property type="match status" value="1"/>
</dbReference>
<reference evidence="4 5" key="1">
    <citation type="journal article" date="2024" name="G3 (Bethesda)">
        <title>Genome assembly of Hibiscus sabdariffa L. provides insights into metabolisms of medicinal natural products.</title>
        <authorList>
            <person name="Kim T."/>
        </authorList>
    </citation>
    <scope>NUCLEOTIDE SEQUENCE [LARGE SCALE GENOMIC DNA]</scope>
    <source>
        <strain evidence="4">TK-2024</strain>
        <tissue evidence="4">Old leaves</tissue>
    </source>
</reference>
<evidence type="ECO:0000256" key="2">
    <source>
        <dbReference type="ARBA" id="ARBA00023157"/>
    </source>
</evidence>
<evidence type="ECO:0000256" key="1">
    <source>
        <dbReference type="ARBA" id="ARBA00010049"/>
    </source>
</evidence>
<protein>
    <submittedName>
        <fullName evidence="4">Uncharacterized protein</fullName>
    </submittedName>
</protein>
<sequence length="158" mass="17071">MAKASEITLLFFIVCISSSFSFSHGTDKPNIYTVTGHVYCDTCNVESENKLSDPLRGASVKLVCTNPTDNTITYQTPEIITSAKGDFRLHVPGEYKDSTCEAILTRSPTKACDEPVESLKKAKVVITTKDGVPGVIPCPNSLAFKNKVAPPECKDLAP</sequence>
<name>A0ABR2TWA7_9ROSI</name>
<dbReference type="PANTHER" id="PTHR31614">
    <property type="entry name" value="PROTEIN DOWNSTREAM OF FLC-RELATED"/>
    <property type="match status" value="1"/>
</dbReference>
<accession>A0ABR2TWA7</accession>
<dbReference type="EMBL" id="JBBPBN010000004">
    <property type="protein sequence ID" value="KAK9041574.1"/>
    <property type="molecule type" value="Genomic_DNA"/>
</dbReference>
<organism evidence="4 5">
    <name type="scientific">Hibiscus sabdariffa</name>
    <name type="common">roselle</name>
    <dbReference type="NCBI Taxonomy" id="183260"/>
    <lineage>
        <taxon>Eukaryota</taxon>
        <taxon>Viridiplantae</taxon>
        <taxon>Streptophyta</taxon>
        <taxon>Embryophyta</taxon>
        <taxon>Tracheophyta</taxon>
        <taxon>Spermatophyta</taxon>
        <taxon>Magnoliopsida</taxon>
        <taxon>eudicotyledons</taxon>
        <taxon>Gunneridae</taxon>
        <taxon>Pentapetalae</taxon>
        <taxon>rosids</taxon>
        <taxon>malvids</taxon>
        <taxon>Malvales</taxon>
        <taxon>Malvaceae</taxon>
        <taxon>Malvoideae</taxon>
        <taxon>Hibiscus</taxon>
    </lineage>
</organism>
<keyword evidence="2" id="KW-1015">Disulfide bond</keyword>
<keyword evidence="3" id="KW-0732">Signal</keyword>
<evidence type="ECO:0000313" key="5">
    <source>
        <dbReference type="Proteomes" id="UP001396334"/>
    </source>
</evidence>
<comment type="similarity">
    <text evidence="1">Belongs to the Ole e I family.</text>
</comment>
<dbReference type="Proteomes" id="UP001396334">
    <property type="component" value="Unassembled WGS sequence"/>
</dbReference>
<evidence type="ECO:0000313" key="4">
    <source>
        <dbReference type="EMBL" id="KAK9041574.1"/>
    </source>
</evidence>
<feature type="chain" id="PRO_5046617146" evidence="3">
    <location>
        <begin position="26"/>
        <end position="158"/>
    </location>
</feature>
<dbReference type="InterPro" id="IPR006041">
    <property type="entry name" value="Pollen_Ole_e1_allergen"/>
</dbReference>
<comment type="caution">
    <text evidence="4">The sequence shown here is derived from an EMBL/GenBank/DDBJ whole genome shotgun (WGS) entry which is preliminary data.</text>
</comment>
<evidence type="ECO:0000256" key="3">
    <source>
        <dbReference type="SAM" id="SignalP"/>
    </source>
</evidence>
<gene>
    <name evidence="4" type="ORF">V6N11_016669</name>
</gene>
<dbReference type="Pfam" id="PF01190">
    <property type="entry name" value="Pollen_Ole_e_1"/>
    <property type="match status" value="1"/>
</dbReference>
<keyword evidence="5" id="KW-1185">Reference proteome</keyword>
<proteinExistence type="inferred from homology"/>